<keyword evidence="4" id="KW-1185">Reference proteome</keyword>
<organism evidence="3 4">
    <name type="scientific">Hondaea fermentalgiana</name>
    <dbReference type="NCBI Taxonomy" id="2315210"/>
    <lineage>
        <taxon>Eukaryota</taxon>
        <taxon>Sar</taxon>
        <taxon>Stramenopiles</taxon>
        <taxon>Bigyra</taxon>
        <taxon>Labyrinthulomycetes</taxon>
        <taxon>Thraustochytrida</taxon>
        <taxon>Thraustochytriidae</taxon>
        <taxon>Hondaea</taxon>
    </lineage>
</organism>
<dbReference type="GO" id="GO:0008610">
    <property type="term" value="P:lipid biosynthetic process"/>
    <property type="evidence" value="ECO:0007669"/>
    <property type="project" value="TreeGrafter"/>
</dbReference>
<evidence type="ECO:0000256" key="1">
    <source>
        <dbReference type="ARBA" id="ARBA00007169"/>
    </source>
</evidence>
<evidence type="ECO:0000259" key="2">
    <source>
        <dbReference type="Pfam" id="PF00975"/>
    </source>
</evidence>
<dbReference type="InterPro" id="IPR029058">
    <property type="entry name" value="AB_hydrolase_fold"/>
</dbReference>
<accession>A0A2R5G3G8</accession>
<dbReference type="Gene3D" id="3.40.50.1820">
    <property type="entry name" value="alpha/beta hydrolase"/>
    <property type="match status" value="1"/>
</dbReference>
<sequence length="311" mass="33165">MTGPSRVRLEVLASAAPGQALVFFFPWAGGNLAHPSVRALAKDLAAKGHATTIGVSLPGRLARAKEPVYRSFTELVPDVAREVRQLLRKQACAPRAVVFFGYSLGSQVAWQTLETLLNPSDVDKAGNDSFDLAAWPVRLVVAASRAPQNLLGSLPKVKEMSDSAFLEYISAKGGTPKEVLDHAAFRALILPPLRADYELLETFSFSESPAGCSRDTDAIFGNHANVSLKALYGNDLETMDVLPWAGLVGAKGTTASDNKESSTSRWLGAQHFAEDGHFFLFENVASVADALAATFPFAPSTTPGEQTTSAS</sequence>
<dbReference type="PANTHER" id="PTHR11487">
    <property type="entry name" value="THIOESTERASE"/>
    <property type="match status" value="1"/>
</dbReference>
<protein>
    <submittedName>
        <fullName evidence="3">S-acyl fatty acid synthase thioesterase, medium chain</fullName>
    </submittedName>
</protein>
<evidence type="ECO:0000313" key="3">
    <source>
        <dbReference type="EMBL" id="GBG25075.1"/>
    </source>
</evidence>
<name>A0A2R5G3G8_9STRA</name>
<dbReference type="AlphaFoldDB" id="A0A2R5G3G8"/>
<comment type="caution">
    <text evidence="3">The sequence shown here is derived from an EMBL/GenBank/DDBJ whole genome shotgun (WGS) entry which is preliminary data.</text>
</comment>
<dbReference type="InterPro" id="IPR001031">
    <property type="entry name" value="Thioesterase"/>
</dbReference>
<comment type="similarity">
    <text evidence="1">Belongs to the thioesterase family.</text>
</comment>
<dbReference type="SUPFAM" id="SSF53474">
    <property type="entry name" value="alpha/beta-Hydrolases"/>
    <property type="match status" value="1"/>
</dbReference>
<dbReference type="Proteomes" id="UP000241890">
    <property type="component" value="Unassembled WGS sequence"/>
</dbReference>
<dbReference type="OrthoDB" id="541883at2759"/>
<evidence type="ECO:0000313" key="4">
    <source>
        <dbReference type="Proteomes" id="UP000241890"/>
    </source>
</evidence>
<dbReference type="Pfam" id="PF00975">
    <property type="entry name" value="Thioesterase"/>
    <property type="match status" value="1"/>
</dbReference>
<proteinExistence type="inferred from homology"/>
<feature type="domain" description="Thioesterase" evidence="2">
    <location>
        <begin position="22"/>
        <end position="243"/>
    </location>
</feature>
<dbReference type="InParanoid" id="A0A2R5G3G8"/>
<dbReference type="InterPro" id="IPR012223">
    <property type="entry name" value="TEII"/>
</dbReference>
<gene>
    <name evidence="3" type="ORF">FCC1311_012922</name>
</gene>
<dbReference type="EMBL" id="BEYU01000011">
    <property type="protein sequence ID" value="GBG25075.1"/>
    <property type="molecule type" value="Genomic_DNA"/>
</dbReference>
<reference evidence="3 4" key="1">
    <citation type="submission" date="2017-12" db="EMBL/GenBank/DDBJ databases">
        <title>Sequencing, de novo assembly and annotation of complete genome of a new Thraustochytrid species, strain FCC1311.</title>
        <authorList>
            <person name="Sedici K."/>
            <person name="Godart F."/>
            <person name="Aiese Cigliano R."/>
            <person name="Sanseverino W."/>
            <person name="Barakat M."/>
            <person name="Ortet P."/>
            <person name="Marechal E."/>
            <person name="Cagnac O."/>
            <person name="Amato A."/>
        </authorList>
    </citation>
    <scope>NUCLEOTIDE SEQUENCE [LARGE SCALE GENOMIC DNA]</scope>
</reference>
<dbReference type="PANTHER" id="PTHR11487:SF0">
    <property type="entry name" value="S-ACYL FATTY ACID SYNTHASE THIOESTERASE, MEDIUM CHAIN"/>
    <property type="match status" value="1"/>
</dbReference>